<dbReference type="AlphaFoldDB" id="A0A937AFH1"/>
<evidence type="ECO:0000313" key="4">
    <source>
        <dbReference type="Proteomes" id="UP000642920"/>
    </source>
</evidence>
<comment type="caution">
    <text evidence="3">The sequence shown here is derived from an EMBL/GenBank/DDBJ whole genome shotgun (WGS) entry which is preliminary data.</text>
</comment>
<dbReference type="PANTHER" id="PTHR46361:SF3">
    <property type="entry name" value="ELECTRON CARRIER_ PROTEIN DISULFIDE OXIDOREDUCTASE"/>
    <property type="match status" value="1"/>
</dbReference>
<dbReference type="InterPro" id="IPR006869">
    <property type="entry name" value="DUF547"/>
</dbReference>
<keyword evidence="1" id="KW-0732">Signal</keyword>
<sequence>MKRFFSTTVLVVFLLTNSFYAHSQGNIANEKNEYVKLSMRLLGAVKNGEDVSKYTQEMKALSLDELGEALKSDQEIKAFWINTYNAYVQILLTEDPSLFEDRGAFFKKDRVEIGGELFSFDFIEHGVIRGSKVKLSMGFLKDPFAGELEKKFRVEETDGRVHFALNCGAKSCPYVAVFSAVNLDNELDAIAEQFLKRTTDYKPGQEEAYVTTLFSWFKGDFSDEGGAVGFLRKYGVIPQEADPDIEYKDYDWTLATGNFTELSIYQ</sequence>
<dbReference type="Proteomes" id="UP000642920">
    <property type="component" value="Unassembled WGS sequence"/>
</dbReference>
<dbReference type="RefSeq" id="WP_201919716.1">
    <property type="nucleotide sequence ID" value="NZ_JAERQG010000002.1"/>
</dbReference>
<evidence type="ECO:0000256" key="1">
    <source>
        <dbReference type="SAM" id="SignalP"/>
    </source>
</evidence>
<dbReference type="PANTHER" id="PTHR46361">
    <property type="entry name" value="ELECTRON CARRIER/ PROTEIN DISULFIDE OXIDOREDUCTASE"/>
    <property type="match status" value="1"/>
</dbReference>
<evidence type="ECO:0000313" key="3">
    <source>
        <dbReference type="EMBL" id="MBL0765263.1"/>
    </source>
</evidence>
<keyword evidence="4" id="KW-1185">Reference proteome</keyword>
<gene>
    <name evidence="3" type="ORF">JKP34_08390</name>
</gene>
<dbReference type="EMBL" id="JAERQG010000002">
    <property type="protein sequence ID" value="MBL0765263.1"/>
    <property type="molecule type" value="Genomic_DNA"/>
</dbReference>
<name>A0A937AFH1_9BACT</name>
<dbReference type="Pfam" id="PF04784">
    <property type="entry name" value="DUF547"/>
    <property type="match status" value="1"/>
</dbReference>
<accession>A0A937AFH1</accession>
<proteinExistence type="predicted"/>
<protein>
    <submittedName>
        <fullName evidence="3">DUF547 domain-containing protein</fullName>
    </submittedName>
</protein>
<feature type="domain" description="DUF547" evidence="2">
    <location>
        <begin position="72"/>
        <end position="195"/>
    </location>
</feature>
<organism evidence="3 4">
    <name type="scientific">Marivirga atlantica</name>
    <dbReference type="NCBI Taxonomy" id="1548457"/>
    <lineage>
        <taxon>Bacteria</taxon>
        <taxon>Pseudomonadati</taxon>
        <taxon>Bacteroidota</taxon>
        <taxon>Cytophagia</taxon>
        <taxon>Cytophagales</taxon>
        <taxon>Marivirgaceae</taxon>
        <taxon>Marivirga</taxon>
    </lineage>
</organism>
<reference evidence="3" key="1">
    <citation type="submission" date="2021-01" db="EMBL/GenBank/DDBJ databases">
        <title>Marivirga sp. nov., isolated from intertidal surface sediments.</title>
        <authorList>
            <person name="Zhang M."/>
        </authorList>
    </citation>
    <scope>NUCLEOTIDE SEQUENCE</scope>
    <source>
        <strain evidence="3">SM1354</strain>
    </source>
</reference>
<feature type="signal peptide" evidence="1">
    <location>
        <begin position="1"/>
        <end position="23"/>
    </location>
</feature>
<evidence type="ECO:0000259" key="2">
    <source>
        <dbReference type="Pfam" id="PF04784"/>
    </source>
</evidence>
<feature type="chain" id="PRO_5036931950" evidence="1">
    <location>
        <begin position="24"/>
        <end position="266"/>
    </location>
</feature>